<dbReference type="EMBL" id="JAPDGR010000489">
    <property type="protein sequence ID" value="KAJ2989803.1"/>
    <property type="molecule type" value="Genomic_DNA"/>
</dbReference>
<evidence type="ECO:0000313" key="1">
    <source>
        <dbReference type="EMBL" id="KAJ2989803.1"/>
    </source>
</evidence>
<protein>
    <submittedName>
        <fullName evidence="1">Uncharacterized protein</fullName>
    </submittedName>
</protein>
<gene>
    <name evidence="1" type="ORF">NUW58_g3279</name>
</gene>
<accession>A0ACC1PD79</accession>
<comment type="caution">
    <text evidence="1">The sequence shown here is derived from an EMBL/GenBank/DDBJ whole genome shotgun (WGS) entry which is preliminary data.</text>
</comment>
<keyword evidence="2" id="KW-1185">Reference proteome</keyword>
<sequence length="265" mass="27074">MAGFLNDIGNNLGLSAGLGFGGGREEPTETATSSALPTGTRSADATSISASSVATSIPVIDKRSAFINGNFDQAPETFATPSPNTTFLVGGQLSSQTTFVTSTLSSSSLTESIATSLGLSSSTPSLPSSASPLTPTPDATTTRIVIPTSPAATTPAAVANGNDNQIIQDQTSGSNSSSGLPVAAIAGIAGGVGGLVVLVSILFVLHRVWRKRRNGGDEPAGGLDQMYDTGRAEGFSSTDKLVRWNKGLSEYHRPDASQAYKAYRM</sequence>
<dbReference type="Proteomes" id="UP001143856">
    <property type="component" value="Unassembled WGS sequence"/>
</dbReference>
<reference evidence="1" key="1">
    <citation type="submission" date="2022-10" db="EMBL/GenBank/DDBJ databases">
        <title>Genome Sequence of Xylaria curta.</title>
        <authorList>
            <person name="Buettner E."/>
        </authorList>
    </citation>
    <scope>NUCLEOTIDE SEQUENCE</scope>
    <source>
        <strain evidence="1">Babe10</strain>
    </source>
</reference>
<proteinExistence type="predicted"/>
<organism evidence="1 2">
    <name type="scientific">Xylaria curta</name>
    <dbReference type="NCBI Taxonomy" id="42375"/>
    <lineage>
        <taxon>Eukaryota</taxon>
        <taxon>Fungi</taxon>
        <taxon>Dikarya</taxon>
        <taxon>Ascomycota</taxon>
        <taxon>Pezizomycotina</taxon>
        <taxon>Sordariomycetes</taxon>
        <taxon>Xylariomycetidae</taxon>
        <taxon>Xylariales</taxon>
        <taxon>Xylariaceae</taxon>
        <taxon>Xylaria</taxon>
    </lineage>
</organism>
<evidence type="ECO:0000313" key="2">
    <source>
        <dbReference type="Proteomes" id="UP001143856"/>
    </source>
</evidence>
<name>A0ACC1PD79_9PEZI</name>